<dbReference type="InterPro" id="IPR013106">
    <property type="entry name" value="Ig_V-set"/>
</dbReference>
<organism evidence="6 7">
    <name type="scientific">Salarias fasciatus</name>
    <name type="common">Jewelled blenny</name>
    <name type="synonym">Blennius fasciatus</name>
    <dbReference type="NCBI Taxonomy" id="181472"/>
    <lineage>
        <taxon>Eukaryota</taxon>
        <taxon>Metazoa</taxon>
        <taxon>Chordata</taxon>
        <taxon>Craniata</taxon>
        <taxon>Vertebrata</taxon>
        <taxon>Euteleostomi</taxon>
        <taxon>Actinopterygii</taxon>
        <taxon>Neopterygii</taxon>
        <taxon>Teleostei</taxon>
        <taxon>Neoteleostei</taxon>
        <taxon>Acanthomorphata</taxon>
        <taxon>Ovalentaria</taxon>
        <taxon>Blenniimorphae</taxon>
        <taxon>Blenniiformes</taxon>
        <taxon>Blennioidei</taxon>
        <taxon>Blenniidae</taxon>
        <taxon>Salariinae</taxon>
        <taxon>Salarias</taxon>
    </lineage>
</organism>
<feature type="domain" description="Immunoglobulin" evidence="5">
    <location>
        <begin position="134"/>
        <end position="222"/>
    </location>
</feature>
<dbReference type="Proteomes" id="UP000472267">
    <property type="component" value="Unassembled WGS sequence"/>
</dbReference>
<evidence type="ECO:0000256" key="4">
    <source>
        <dbReference type="SAM" id="MobiDB-lite"/>
    </source>
</evidence>
<evidence type="ECO:0000256" key="1">
    <source>
        <dbReference type="ARBA" id="ARBA00004370"/>
    </source>
</evidence>
<sequence length="387" mass="43571">LIFRNVKSPNTKRPLNYSLVLLTALISAKTTEVSVVEGQRLDFRCDYSQNYTNHSKYFCLYDDDEPSGYLIRSEGHDRWETSGRFALYDNTSGPFFTVHLDEPRLDDSGTYWCGVDRLLQLLQCCHNYNTIVVTAVEGQEVEIKCVHSNAASNVKYFCSRPCGDEDVLVTSKRPHKDGKFRIRDKGNTFYVTVSKLRLEDSGTYWCGIERVGVDTYTQVDIRKPPLSHFPFTKTQQISQLSQNREELWGCFVTLVSTGNKSDSHIHNVKSIPNVCVCQLMHVFTLRTEKGQPMVQATPSTQDQDRHPDGAAPSTGQKHGAFSSANSTTDLYSDVSPEPQTQQEALFYSTVSFNKHADCSAATPPDPMTTYTTIELRSTDESAVYSNV</sequence>
<feature type="region of interest" description="Disordered" evidence="4">
    <location>
        <begin position="290"/>
        <end position="338"/>
    </location>
</feature>
<dbReference type="PANTHER" id="PTHR11860">
    <property type="entry name" value="POLYMERIC-IMMUNOGLOBULIN RECEPTOR"/>
    <property type="match status" value="1"/>
</dbReference>
<keyword evidence="2" id="KW-0812">Transmembrane</keyword>
<name>A0A672HIW3_SALFA</name>
<reference evidence="6" key="2">
    <citation type="submission" date="2025-09" db="UniProtKB">
        <authorList>
            <consortium name="Ensembl"/>
        </authorList>
    </citation>
    <scope>IDENTIFICATION</scope>
</reference>
<dbReference type="InterPro" id="IPR013783">
    <property type="entry name" value="Ig-like_fold"/>
</dbReference>
<keyword evidence="7" id="KW-1185">Reference proteome</keyword>
<dbReference type="PANTHER" id="PTHR11860:SF118">
    <property type="entry name" value="CMRF35-LIKE MOLECULE 3-RELATED"/>
    <property type="match status" value="1"/>
</dbReference>
<evidence type="ECO:0000313" key="6">
    <source>
        <dbReference type="Ensembl" id="ENSSFAP00005029002.1"/>
    </source>
</evidence>
<dbReference type="SUPFAM" id="SSF48726">
    <property type="entry name" value="Immunoglobulin"/>
    <property type="match status" value="2"/>
</dbReference>
<dbReference type="InterPro" id="IPR050671">
    <property type="entry name" value="CD300_family_receptors"/>
</dbReference>
<proteinExistence type="predicted"/>
<evidence type="ECO:0000313" key="7">
    <source>
        <dbReference type="Proteomes" id="UP000472267"/>
    </source>
</evidence>
<comment type="subcellular location">
    <subcellularLocation>
        <location evidence="1">Membrane</location>
    </subcellularLocation>
</comment>
<protein>
    <recommendedName>
        <fullName evidence="5">Immunoglobulin domain-containing protein</fullName>
    </recommendedName>
</protein>
<dbReference type="SMART" id="SM00409">
    <property type="entry name" value="IG"/>
    <property type="match status" value="2"/>
</dbReference>
<reference evidence="6" key="1">
    <citation type="submission" date="2025-08" db="UniProtKB">
        <authorList>
            <consortium name="Ensembl"/>
        </authorList>
    </citation>
    <scope>IDENTIFICATION</scope>
</reference>
<feature type="domain" description="Immunoglobulin" evidence="5">
    <location>
        <begin position="30"/>
        <end position="133"/>
    </location>
</feature>
<keyword evidence="3" id="KW-0472">Membrane</keyword>
<dbReference type="GO" id="GO:0005886">
    <property type="term" value="C:plasma membrane"/>
    <property type="evidence" value="ECO:0007669"/>
    <property type="project" value="TreeGrafter"/>
</dbReference>
<dbReference type="OMA" id="CKYPREN"/>
<dbReference type="Ensembl" id="ENSSFAT00005030069.1">
    <property type="protein sequence ID" value="ENSSFAP00005029002.1"/>
    <property type="gene ID" value="ENSSFAG00005014752.1"/>
</dbReference>
<dbReference type="GO" id="GO:0004888">
    <property type="term" value="F:transmembrane signaling receptor activity"/>
    <property type="evidence" value="ECO:0007669"/>
    <property type="project" value="TreeGrafter"/>
</dbReference>
<accession>A0A672HIW3</accession>
<dbReference type="Pfam" id="PF07686">
    <property type="entry name" value="V-set"/>
    <property type="match status" value="2"/>
</dbReference>
<dbReference type="Gene3D" id="2.60.40.10">
    <property type="entry name" value="Immunoglobulins"/>
    <property type="match status" value="2"/>
</dbReference>
<dbReference type="InterPro" id="IPR036179">
    <property type="entry name" value="Ig-like_dom_sf"/>
</dbReference>
<evidence type="ECO:0000259" key="5">
    <source>
        <dbReference type="SMART" id="SM00409"/>
    </source>
</evidence>
<dbReference type="InterPro" id="IPR003599">
    <property type="entry name" value="Ig_sub"/>
</dbReference>
<evidence type="ECO:0000256" key="3">
    <source>
        <dbReference type="ARBA" id="ARBA00023136"/>
    </source>
</evidence>
<evidence type="ECO:0000256" key="2">
    <source>
        <dbReference type="ARBA" id="ARBA00022692"/>
    </source>
</evidence>
<dbReference type="AlphaFoldDB" id="A0A672HIW3"/>